<dbReference type="Proteomes" id="UP000494163">
    <property type="component" value="Chromosome 2R"/>
</dbReference>
<name>A0A0M4EJL3_DROBS</name>
<evidence type="ECO:0000313" key="1">
    <source>
        <dbReference type="EMBL" id="ALC41467.1"/>
    </source>
</evidence>
<evidence type="ECO:0000313" key="2">
    <source>
        <dbReference type="Proteomes" id="UP000494163"/>
    </source>
</evidence>
<protein>
    <submittedName>
        <fullName evidence="1">CG34223</fullName>
    </submittedName>
</protein>
<gene>
    <name evidence="1" type="ORF">Dbus_chr2Rg1046</name>
</gene>
<organism evidence="1 2">
    <name type="scientific">Drosophila busckii</name>
    <name type="common">Fruit fly</name>
    <dbReference type="NCBI Taxonomy" id="30019"/>
    <lineage>
        <taxon>Eukaryota</taxon>
        <taxon>Metazoa</taxon>
        <taxon>Ecdysozoa</taxon>
        <taxon>Arthropoda</taxon>
        <taxon>Hexapoda</taxon>
        <taxon>Insecta</taxon>
        <taxon>Pterygota</taxon>
        <taxon>Neoptera</taxon>
        <taxon>Endopterygota</taxon>
        <taxon>Diptera</taxon>
        <taxon>Brachycera</taxon>
        <taxon>Muscomorpha</taxon>
        <taxon>Ephydroidea</taxon>
        <taxon>Drosophilidae</taxon>
        <taxon>Drosophila</taxon>
    </lineage>
</organism>
<proteinExistence type="predicted"/>
<accession>A0A0M4EJL3</accession>
<sequence length="25" mass="2908">MPTVQTTPELQYYGALSAKYQLNKY</sequence>
<dbReference type="AlphaFoldDB" id="A0A0M4EJL3"/>
<keyword evidence="2" id="KW-1185">Reference proteome</keyword>
<dbReference type="EMBL" id="CP012524">
    <property type="protein sequence ID" value="ALC41467.1"/>
    <property type="molecule type" value="Genomic_DNA"/>
</dbReference>
<reference evidence="1 2" key="1">
    <citation type="submission" date="2015-08" db="EMBL/GenBank/DDBJ databases">
        <title>Ancestral chromatin configuration constrains chromatin evolution on differentiating sex chromosomes in Drosophila.</title>
        <authorList>
            <person name="Zhou Q."/>
            <person name="Bachtrog D."/>
        </authorList>
    </citation>
    <scope>NUCLEOTIDE SEQUENCE [LARGE SCALE GENOMIC DNA]</scope>
    <source>
        <tissue evidence="1">Whole larvae</tissue>
    </source>
</reference>